<dbReference type="SUPFAM" id="SSF55874">
    <property type="entry name" value="ATPase domain of HSP90 chaperone/DNA topoisomerase II/histidine kinase"/>
    <property type="match status" value="1"/>
</dbReference>
<dbReference type="GO" id="GO:0016887">
    <property type="term" value="F:ATP hydrolysis activity"/>
    <property type="evidence" value="ECO:0007669"/>
    <property type="project" value="InterPro"/>
</dbReference>
<gene>
    <name evidence="4" type="ORF">J437_LFUL012609</name>
</gene>
<dbReference type="SUPFAM" id="SSF54211">
    <property type="entry name" value="Ribosomal protein S5 domain 2-like"/>
    <property type="match status" value="1"/>
</dbReference>
<organism evidence="4 5">
    <name type="scientific">Ladona fulva</name>
    <name type="common">Scarce chaser dragonfly</name>
    <name type="synonym">Libellula fulva</name>
    <dbReference type="NCBI Taxonomy" id="123851"/>
    <lineage>
        <taxon>Eukaryota</taxon>
        <taxon>Metazoa</taxon>
        <taxon>Ecdysozoa</taxon>
        <taxon>Arthropoda</taxon>
        <taxon>Hexapoda</taxon>
        <taxon>Insecta</taxon>
        <taxon>Pterygota</taxon>
        <taxon>Palaeoptera</taxon>
        <taxon>Odonata</taxon>
        <taxon>Epiprocta</taxon>
        <taxon>Anisoptera</taxon>
        <taxon>Libelluloidea</taxon>
        <taxon>Libellulidae</taxon>
        <taxon>Ladona</taxon>
    </lineage>
</organism>
<reference evidence="4" key="1">
    <citation type="submission" date="2013-04" db="EMBL/GenBank/DDBJ databases">
        <authorList>
            <person name="Qu J."/>
            <person name="Murali S.C."/>
            <person name="Bandaranaike D."/>
            <person name="Bellair M."/>
            <person name="Blankenburg K."/>
            <person name="Chao H."/>
            <person name="Dinh H."/>
            <person name="Doddapaneni H."/>
            <person name="Downs B."/>
            <person name="Dugan-Rocha S."/>
            <person name="Elkadiri S."/>
            <person name="Gnanaolivu R.D."/>
            <person name="Hernandez B."/>
            <person name="Javaid M."/>
            <person name="Jayaseelan J.C."/>
            <person name="Lee S."/>
            <person name="Li M."/>
            <person name="Ming W."/>
            <person name="Munidasa M."/>
            <person name="Muniz J."/>
            <person name="Nguyen L."/>
            <person name="Ongeri F."/>
            <person name="Osuji N."/>
            <person name="Pu L.-L."/>
            <person name="Puazo M."/>
            <person name="Qu C."/>
            <person name="Quiroz J."/>
            <person name="Raj R."/>
            <person name="Weissenberger G."/>
            <person name="Xin Y."/>
            <person name="Zou X."/>
            <person name="Han Y."/>
            <person name="Richards S."/>
            <person name="Worley K."/>
            <person name="Muzny D."/>
            <person name="Gibbs R."/>
        </authorList>
    </citation>
    <scope>NUCLEOTIDE SEQUENCE</scope>
    <source>
        <strain evidence="4">Sampled in the wild</strain>
    </source>
</reference>
<evidence type="ECO:0000256" key="1">
    <source>
        <dbReference type="ARBA" id="ARBA00006082"/>
    </source>
</evidence>
<dbReference type="InterPro" id="IPR020568">
    <property type="entry name" value="Ribosomal_Su5_D2-typ_SF"/>
</dbReference>
<name>A0A8K0KED0_LADFU</name>
<keyword evidence="2" id="KW-0227">DNA damage</keyword>
<feature type="non-terminal residue" evidence="4">
    <location>
        <position position="1"/>
    </location>
</feature>
<dbReference type="AlphaFoldDB" id="A0A8K0KED0"/>
<dbReference type="GO" id="GO:0006298">
    <property type="term" value="P:mismatch repair"/>
    <property type="evidence" value="ECO:0007669"/>
    <property type="project" value="InterPro"/>
</dbReference>
<dbReference type="InterPro" id="IPR038973">
    <property type="entry name" value="MutL/Mlh/Pms-like"/>
</dbReference>
<dbReference type="PANTHER" id="PTHR10073">
    <property type="entry name" value="DNA MISMATCH REPAIR PROTEIN MLH, PMS, MUTL"/>
    <property type="match status" value="1"/>
</dbReference>
<dbReference type="Pfam" id="PF01119">
    <property type="entry name" value="DNA_mis_repair"/>
    <property type="match status" value="1"/>
</dbReference>
<dbReference type="InterPro" id="IPR014721">
    <property type="entry name" value="Ribsml_uS5_D2-typ_fold_subgr"/>
</dbReference>
<reference evidence="4" key="2">
    <citation type="submission" date="2017-10" db="EMBL/GenBank/DDBJ databases">
        <title>Ladona fulva Genome sequencing and assembly.</title>
        <authorList>
            <person name="Murali S."/>
            <person name="Richards S."/>
            <person name="Bandaranaike D."/>
            <person name="Bellair M."/>
            <person name="Blankenburg K."/>
            <person name="Chao H."/>
            <person name="Dinh H."/>
            <person name="Doddapaneni H."/>
            <person name="Dugan-Rocha S."/>
            <person name="Elkadiri S."/>
            <person name="Gnanaolivu R."/>
            <person name="Hernandez B."/>
            <person name="Skinner E."/>
            <person name="Javaid M."/>
            <person name="Lee S."/>
            <person name="Li M."/>
            <person name="Ming W."/>
            <person name="Munidasa M."/>
            <person name="Muniz J."/>
            <person name="Nguyen L."/>
            <person name="Hughes D."/>
            <person name="Osuji N."/>
            <person name="Pu L.-L."/>
            <person name="Puazo M."/>
            <person name="Qu C."/>
            <person name="Quiroz J."/>
            <person name="Raj R."/>
            <person name="Weissenberger G."/>
            <person name="Xin Y."/>
            <person name="Zou X."/>
            <person name="Han Y."/>
            <person name="Worley K."/>
            <person name="Muzny D."/>
            <person name="Gibbs R."/>
        </authorList>
    </citation>
    <scope>NUCLEOTIDE SEQUENCE</scope>
    <source>
        <strain evidence="4">Sampled in the wild</strain>
    </source>
</reference>
<protein>
    <recommendedName>
        <fullName evidence="3">DNA mismatch repair protein S5 domain-containing protein</fullName>
    </recommendedName>
</protein>
<evidence type="ECO:0000313" key="5">
    <source>
        <dbReference type="Proteomes" id="UP000792457"/>
    </source>
</evidence>
<dbReference type="EMBL" id="KZ308637">
    <property type="protein sequence ID" value="KAG8232649.1"/>
    <property type="molecule type" value="Genomic_DNA"/>
</dbReference>
<dbReference type="GO" id="GO:0005524">
    <property type="term" value="F:ATP binding"/>
    <property type="evidence" value="ECO:0007669"/>
    <property type="project" value="InterPro"/>
</dbReference>
<dbReference type="SMART" id="SM01340">
    <property type="entry name" value="DNA_mis_repair"/>
    <property type="match status" value="1"/>
</dbReference>
<accession>A0A8K0KED0</accession>
<evidence type="ECO:0000313" key="4">
    <source>
        <dbReference type="EMBL" id="KAG8232649.1"/>
    </source>
</evidence>
<comment type="similarity">
    <text evidence="1">Belongs to the DNA mismatch repair MutL/HexB family.</text>
</comment>
<dbReference type="InterPro" id="IPR013507">
    <property type="entry name" value="DNA_mismatch_S5_2-like"/>
</dbReference>
<sequence>MEVTLDVVVDMLLLEGCSASKRERLQVQEHQKSQLIPTDLFTKRSASETSNHQQRCWLRKRSIKCFPDKATKTPHNRTEGLMAISKLPEEVRSAVRNGTTIVSTAQCVAELVYNSLDADADSIIIHLDMPQYKLQVFDNGSGMTFENLKNCGIRYNTSKCRSLSDIQSNLKFYGYRGEALAGIVASSGTVIILTRPKSDGHTFCKTFSNGKQHHPKRSITSRTCHGTTITVQNFMYNAPVRQQRIKPNIDLEEIRMQVEGLALAHPRVSFTIQDESDNSTILNVTRSQNTLETFSKLYGEEITGNLYPVGPLNSGNHKLYGFISKSSHHNKKLQFIFVNGKLVKRTKVHKLINMIMRKSDVLRGSGPWQELPLPERVRDFLWVSPTKKRDRYCVFLINIDCPLMEYDITLDPEKTLIEFRDWDSLLEGTEKLVKDFLKRHNLAYVTSDPEIGESEEESPTSVLEDVRKLDEEDSVRDKLDRFKHDSAKQEYVLQNEEEGKTSSACVKYKSVPIVPPLEIMATTSEIRIMGKFTENFERLGLSFERCTGNDDKNEEVALRISSIPACLSSKDAKEESSFEMFARTPFLPKGLSPILAKDSAKCVTLGKNNYFKLPPSENLYSVDSGKKVAKDDESFPKKLLSCSENDTNQTGFIASYLSEMENKKYITECKVMSAYESSQNKSIMKIFNLIHPCTFSKSVIAKFKMLGRLDDKFIVAQIDMEESSSSGSLVLFDQHA</sequence>
<dbReference type="Proteomes" id="UP000792457">
    <property type="component" value="Unassembled WGS sequence"/>
</dbReference>
<dbReference type="OrthoDB" id="429932at2759"/>
<dbReference type="GO" id="GO:0140664">
    <property type="term" value="F:ATP-dependent DNA damage sensor activity"/>
    <property type="evidence" value="ECO:0007669"/>
    <property type="project" value="InterPro"/>
</dbReference>
<dbReference type="InterPro" id="IPR036890">
    <property type="entry name" value="HATPase_C_sf"/>
</dbReference>
<dbReference type="GO" id="GO:0032300">
    <property type="term" value="C:mismatch repair complex"/>
    <property type="evidence" value="ECO:0007669"/>
    <property type="project" value="InterPro"/>
</dbReference>
<feature type="domain" description="DNA mismatch repair protein S5" evidence="3">
    <location>
        <begin position="294"/>
        <end position="438"/>
    </location>
</feature>
<proteinExistence type="inferred from homology"/>
<dbReference type="PANTHER" id="PTHR10073:SF47">
    <property type="entry name" value="DNA MISMATCH REPAIR PROTEIN MLH3"/>
    <property type="match status" value="1"/>
</dbReference>
<comment type="caution">
    <text evidence="4">The sequence shown here is derived from an EMBL/GenBank/DDBJ whole genome shotgun (WGS) entry which is preliminary data.</text>
</comment>
<evidence type="ECO:0000259" key="3">
    <source>
        <dbReference type="SMART" id="SM01340"/>
    </source>
</evidence>
<dbReference type="GO" id="GO:0030983">
    <property type="term" value="F:mismatched DNA binding"/>
    <property type="evidence" value="ECO:0007669"/>
    <property type="project" value="InterPro"/>
</dbReference>
<dbReference type="Gene3D" id="3.30.565.10">
    <property type="entry name" value="Histidine kinase-like ATPase, C-terminal domain"/>
    <property type="match status" value="1"/>
</dbReference>
<dbReference type="Pfam" id="PF13589">
    <property type="entry name" value="HATPase_c_3"/>
    <property type="match status" value="1"/>
</dbReference>
<dbReference type="Gene3D" id="3.30.230.10">
    <property type="match status" value="1"/>
</dbReference>
<evidence type="ECO:0000256" key="2">
    <source>
        <dbReference type="ARBA" id="ARBA00022763"/>
    </source>
</evidence>
<keyword evidence="5" id="KW-1185">Reference proteome</keyword>